<keyword evidence="3" id="KW-1185">Reference proteome</keyword>
<evidence type="ECO:0000313" key="2">
    <source>
        <dbReference type="EMBL" id="QCE11725.1"/>
    </source>
</evidence>
<reference evidence="2 3" key="1">
    <citation type="submission" date="2019-04" db="EMBL/GenBank/DDBJ databases">
        <title>An improved genome assembly and genetic linkage map for asparagus bean, Vigna unguiculata ssp. sesquipedialis.</title>
        <authorList>
            <person name="Xia Q."/>
            <person name="Zhang R."/>
            <person name="Dong Y."/>
        </authorList>
    </citation>
    <scope>NUCLEOTIDE SEQUENCE [LARGE SCALE GENOMIC DNA]</scope>
    <source>
        <tissue evidence="2">Leaf</tissue>
    </source>
</reference>
<dbReference type="EMBL" id="CP039354">
    <property type="protein sequence ID" value="QCE11725.1"/>
    <property type="molecule type" value="Genomic_DNA"/>
</dbReference>
<proteinExistence type="predicted"/>
<feature type="compositionally biased region" description="Low complexity" evidence="1">
    <location>
        <begin position="107"/>
        <end position="116"/>
    </location>
</feature>
<evidence type="ECO:0000256" key="1">
    <source>
        <dbReference type="SAM" id="MobiDB-lite"/>
    </source>
</evidence>
<feature type="region of interest" description="Disordered" evidence="1">
    <location>
        <begin position="67"/>
        <end position="150"/>
    </location>
</feature>
<name>A0A4D6NHV6_VIGUN</name>
<gene>
    <name evidence="2" type="ORF">DEO72_LG10g2961</name>
</gene>
<dbReference type="AlphaFoldDB" id="A0A4D6NHV6"/>
<sequence length="150" mass="16869">MQISKHRESCYDRQAGHYDSIIRINMLRSDSLEAYTCGGLYYSAEPLPMGVTLPHTREKNRVEATRCSSLAQARSRRPDERSCLAQATGSRLGEPTTVGPRRFHDISLSSRNSSSELKSENQGKTSSKVDEERALTELLTEDKRGEETVF</sequence>
<organism evidence="2 3">
    <name type="scientific">Vigna unguiculata</name>
    <name type="common">Cowpea</name>
    <dbReference type="NCBI Taxonomy" id="3917"/>
    <lineage>
        <taxon>Eukaryota</taxon>
        <taxon>Viridiplantae</taxon>
        <taxon>Streptophyta</taxon>
        <taxon>Embryophyta</taxon>
        <taxon>Tracheophyta</taxon>
        <taxon>Spermatophyta</taxon>
        <taxon>Magnoliopsida</taxon>
        <taxon>eudicotyledons</taxon>
        <taxon>Gunneridae</taxon>
        <taxon>Pentapetalae</taxon>
        <taxon>rosids</taxon>
        <taxon>fabids</taxon>
        <taxon>Fabales</taxon>
        <taxon>Fabaceae</taxon>
        <taxon>Papilionoideae</taxon>
        <taxon>50 kb inversion clade</taxon>
        <taxon>NPAAA clade</taxon>
        <taxon>indigoferoid/millettioid clade</taxon>
        <taxon>Phaseoleae</taxon>
        <taxon>Vigna</taxon>
    </lineage>
</organism>
<protein>
    <submittedName>
        <fullName evidence="2">Uncharacterized protein</fullName>
    </submittedName>
</protein>
<evidence type="ECO:0000313" key="3">
    <source>
        <dbReference type="Proteomes" id="UP000501690"/>
    </source>
</evidence>
<dbReference type="Proteomes" id="UP000501690">
    <property type="component" value="Linkage Group LG10"/>
</dbReference>
<accession>A0A4D6NHV6</accession>
<feature type="compositionally biased region" description="Basic and acidic residues" evidence="1">
    <location>
        <begin position="117"/>
        <end position="150"/>
    </location>
</feature>